<accession>A0A076PSA2</accession>
<reference evidence="1 2" key="1">
    <citation type="journal article" date="2014" name="Genome Announc.">
        <title>Complete Genome Sequence of Polychlorinated Biphenyl Degrader Comamonas testosteroni TK102 (NBRC 109938).</title>
        <authorList>
            <person name="Fukuda K."/>
            <person name="Hosoyama A."/>
            <person name="Tsuchikane K."/>
            <person name="Ohji S."/>
            <person name="Yamazoe A."/>
            <person name="Fujita N."/>
            <person name="Shintani M."/>
            <person name="Kimbara K."/>
        </authorList>
    </citation>
    <scope>NUCLEOTIDE SEQUENCE [LARGE SCALE GENOMIC DNA]</scope>
    <source>
        <strain evidence="1">TK102</strain>
    </source>
</reference>
<gene>
    <name evidence="1" type="ORF">O987_10610</name>
</gene>
<dbReference type="EMBL" id="CP006704">
    <property type="protein sequence ID" value="AIJ46247.1"/>
    <property type="molecule type" value="Genomic_DNA"/>
</dbReference>
<dbReference type="Proteomes" id="UP000028782">
    <property type="component" value="Chromosome"/>
</dbReference>
<protein>
    <submittedName>
        <fullName evidence="1">Uncharacterized protein</fullName>
    </submittedName>
</protein>
<evidence type="ECO:0000313" key="1">
    <source>
        <dbReference type="EMBL" id="AIJ46247.1"/>
    </source>
</evidence>
<sequence length="105" mass="11643">MHSMMQVLRDIQVEGRFFAKGSQLQVIEAGDSCLVLPDSDAHTTLCAVPRKNLGRLALFRLMLVNHRVGLMSEQKRWGLDANDVCSSIAESAPDCEILEIEEISS</sequence>
<evidence type="ECO:0000313" key="2">
    <source>
        <dbReference type="Proteomes" id="UP000028782"/>
    </source>
</evidence>
<dbReference type="KEGG" id="ctes:O987_10610"/>
<name>A0A076PSA2_COMTE</name>
<dbReference type="HOGENOM" id="CLU_2231997_0_0_4"/>
<proteinExistence type="predicted"/>
<dbReference type="AlphaFoldDB" id="A0A076PSA2"/>
<organism evidence="1 2">
    <name type="scientific">Comamonas testosteroni TK102</name>
    <dbReference type="NCBI Taxonomy" id="1392005"/>
    <lineage>
        <taxon>Bacteria</taxon>
        <taxon>Pseudomonadati</taxon>
        <taxon>Pseudomonadota</taxon>
        <taxon>Betaproteobacteria</taxon>
        <taxon>Burkholderiales</taxon>
        <taxon>Comamonadaceae</taxon>
        <taxon>Comamonas</taxon>
    </lineage>
</organism>